<dbReference type="PANTHER" id="PTHR12209:SF0">
    <property type="entry name" value="EKC_KEOPS COMPLEX SUBUNIT TP53RK"/>
    <property type="match status" value="1"/>
</dbReference>
<dbReference type="KEGG" id="tuz:TUZN_1966"/>
<comment type="catalytic activity">
    <reaction evidence="9">
        <text>L-threonyl-[protein] + ATP = O-phospho-L-threonyl-[protein] + ADP + H(+)</text>
        <dbReference type="Rhea" id="RHEA:46608"/>
        <dbReference type="Rhea" id="RHEA-COMP:11060"/>
        <dbReference type="Rhea" id="RHEA-COMP:11605"/>
        <dbReference type="ChEBI" id="CHEBI:15378"/>
        <dbReference type="ChEBI" id="CHEBI:30013"/>
        <dbReference type="ChEBI" id="CHEBI:30616"/>
        <dbReference type="ChEBI" id="CHEBI:61977"/>
        <dbReference type="ChEBI" id="CHEBI:456216"/>
        <dbReference type="EC" id="2.7.11.1"/>
    </reaction>
</comment>
<dbReference type="PROSITE" id="PS00109">
    <property type="entry name" value="PROTEIN_KINASE_TYR"/>
    <property type="match status" value="1"/>
</dbReference>
<evidence type="ECO:0000256" key="7">
    <source>
        <dbReference type="ARBA" id="ARBA00022777"/>
    </source>
</evidence>
<evidence type="ECO:0000256" key="3">
    <source>
        <dbReference type="ARBA" id="ARBA00022527"/>
    </source>
</evidence>
<keyword evidence="4" id="KW-0808">Transferase</keyword>
<evidence type="ECO:0000256" key="11">
    <source>
        <dbReference type="ARBA" id="ARBA00065170"/>
    </source>
</evidence>
<evidence type="ECO:0000256" key="6">
    <source>
        <dbReference type="ARBA" id="ARBA00022741"/>
    </source>
</evidence>
<reference evidence="13 14" key="1">
    <citation type="journal article" date="2011" name="J. Bacteriol.">
        <title>Complete genome sequence of the thermoacidophilic crenarchaeon Thermoproteus uzoniensis 768-20.</title>
        <authorList>
            <person name="Mardanov A.V."/>
            <person name="Gumerov V.M."/>
            <person name="Beletsky A.V."/>
            <person name="Prokofeva M.I."/>
            <person name="Bonch-Osmolovskaya E.A."/>
            <person name="Ravin N.V."/>
            <person name="Skryabin K.G."/>
        </authorList>
    </citation>
    <scope>NUCLEOTIDE SEQUENCE [LARGE SCALE GENOMIC DNA]</scope>
    <source>
        <strain evidence="13 14">768-20</strain>
    </source>
</reference>
<dbReference type="InterPro" id="IPR011009">
    <property type="entry name" value="Kinase-like_dom_sf"/>
</dbReference>
<feature type="domain" description="Protein kinase" evidence="12">
    <location>
        <begin position="4"/>
        <end position="213"/>
    </location>
</feature>
<evidence type="ECO:0000256" key="2">
    <source>
        <dbReference type="ARBA" id="ARBA00012513"/>
    </source>
</evidence>
<dbReference type="Pfam" id="PF01163">
    <property type="entry name" value="RIO1"/>
    <property type="match status" value="1"/>
</dbReference>
<evidence type="ECO:0000256" key="5">
    <source>
        <dbReference type="ARBA" id="ARBA00022694"/>
    </source>
</evidence>
<keyword evidence="3 13" id="KW-0723">Serine/threonine-protein kinase</keyword>
<evidence type="ECO:0000313" key="14">
    <source>
        <dbReference type="Proteomes" id="UP000008138"/>
    </source>
</evidence>
<dbReference type="Gene3D" id="3.30.200.20">
    <property type="entry name" value="Phosphorylase Kinase, domain 1"/>
    <property type="match status" value="1"/>
</dbReference>
<evidence type="ECO:0000256" key="9">
    <source>
        <dbReference type="ARBA" id="ARBA00047899"/>
    </source>
</evidence>
<evidence type="ECO:0000256" key="1">
    <source>
        <dbReference type="ARBA" id="ARBA00010630"/>
    </source>
</evidence>
<dbReference type="NCBIfam" id="TIGR03724">
    <property type="entry name" value="arch_bud32"/>
    <property type="match status" value="1"/>
</dbReference>
<keyword evidence="6" id="KW-0547">Nucleotide-binding</keyword>
<evidence type="ECO:0000256" key="10">
    <source>
        <dbReference type="ARBA" id="ARBA00048679"/>
    </source>
</evidence>
<dbReference type="AlphaFoldDB" id="F2L4S0"/>
<dbReference type="HOGENOM" id="CLU_063953_2_0_2"/>
<proteinExistence type="inferred from homology"/>
<dbReference type="Proteomes" id="UP000008138">
    <property type="component" value="Chromosome"/>
</dbReference>
<name>F2L4S0_THEU7</name>
<dbReference type="eggNOG" id="arCOG01185">
    <property type="taxonomic scope" value="Archaea"/>
</dbReference>
<comment type="subunit">
    <text evidence="11">Component of the KEOPS complex that consists of Kae1, Bud32, Cgi121 and Pcc1; the whole complex dimerizes.</text>
</comment>
<dbReference type="Gene3D" id="1.10.510.10">
    <property type="entry name" value="Transferase(Phosphotransferase) domain 1"/>
    <property type="match status" value="1"/>
</dbReference>
<keyword evidence="7 13" id="KW-0418">Kinase</keyword>
<gene>
    <name evidence="13" type="ordered locus">TUZN_1966</name>
</gene>
<dbReference type="GO" id="GO:0005524">
    <property type="term" value="F:ATP binding"/>
    <property type="evidence" value="ECO:0007669"/>
    <property type="project" value="UniProtKB-KW"/>
</dbReference>
<protein>
    <recommendedName>
        <fullName evidence="2">non-specific serine/threonine protein kinase</fullName>
        <ecNumber evidence="2">2.7.11.1</ecNumber>
    </recommendedName>
</protein>
<keyword evidence="5" id="KW-0819">tRNA processing</keyword>
<dbReference type="EMBL" id="CP002590">
    <property type="protein sequence ID" value="AEA13424.1"/>
    <property type="molecule type" value="Genomic_DNA"/>
</dbReference>
<dbReference type="STRING" id="999630.TUZN_1966"/>
<evidence type="ECO:0000313" key="13">
    <source>
        <dbReference type="EMBL" id="AEA13424.1"/>
    </source>
</evidence>
<comment type="catalytic activity">
    <reaction evidence="10">
        <text>L-seryl-[protein] + ATP = O-phospho-L-seryl-[protein] + ADP + H(+)</text>
        <dbReference type="Rhea" id="RHEA:17989"/>
        <dbReference type="Rhea" id="RHEA-COMP:9863"/>
        <dbReference type="Rhea" id="RHEA-COMP:11604"/>
        <dbReference type="ChEBI" id="CHEBI:15378"/>
        <dbReference type="ChEBI" id="CHEBI:29999"/>
        <dbReference type="ChEBI" id="CHEBI:30616"/>
        <dbReference type="ChEBI" id="CHEBI:83421"/>
        <dbReference type="ChEBI" id="CHEBI:456216"/>
        <dbReference type="EC" id="2.7.11.1"/>
    </reaction>
</comment>
<keyword evidence="14" id="KW-1185">Reference proteome</keyword>
<dbReference type="InterPro" id="IPR008266">
    <property type="entry name" value="Tyr_kinase_AS"/>
</dbReference>
<accession>F2L4S0</accession>
<organism evidence="13 14">
    <name type="scientific">Thermoproteus uzoniensis (strain 768-20)</name>
    <dbReference type="NCBI Taxonomy" id="999630"/>
    <lineage>
        <taxon>Archaea</taxon>
        <taxon>Thermoproteota</taxon>
        <taxon>Thermoprotei</taxon>
        <taxon>Thermoproteales</taxon>
        <taxon>Thermoproteaceae</taxon>
        <taxon>Thermoproteus</taxon>
    </lineage>
</organism>
<dbReference type="FunFam" id="3.30.200.20:FF:000201">
    <property type="entry name" value="TP53-regulating kinase isoform X1"/>
    <property type="match status" value="1"/>
</dbReference>
<dbReference type="InterPro" id="IPR000719">
    <property type="entry name" value="Prot_kinase_dom"/>
</dbReference>
<evidence type="ECO:0000256" key="4">
    <source>
        <dbReference type="ARBA" id="ARBA00022679"/>
    </source>
</evidence>
<keyword evidence="8" id="KW-0067">ATP-binding</keyword>
<evidence type="ECO:0000256" key="8">
    <source>
        <dbReference type="ARBA" id="ARBA00022840"/>
    </source>
</evidence>
<dbReference type="GO" id="GO:0008033">
    <property type="term" value="P:tRNA processing"/>
    <property type="evidence" value="ECO:0007669"/>
    <property type="project" value="UniProtKB-KW"/>
</dbReference>
<dbReference type="InterPro" id="IPR018934">
    <property type="entry name" value="RIO_dom"/>
</dbReference>
<dbReference type="GO" id="GO:0004674">
    <property type="term" value="F:protein serine/threonine kinase activity"/>
    <property type="evidence" value="ECO:0007669"/>
    <property type="project" value="UniProtKB-KW"/>
</dbReference>
<dbReference type="GO" id="GO:0000408">
    <property type="term" value="C:EKC/KEOPS complex"/>
    <property type="evidence" value="ECO:0007669"/>
    <property type="project" value="UniProtKB-ARBA"/>
</dbReference>
<dbReference type="InterPro" id="IPR022495">
    <property type="entry name" value="Bud32"/>
</dbReference>
<dbReference type="PROSITE" id="PS50011">
    <property type="entry name" value="PROTEIN_KINASE_DOM"/>
    <property type="match status" value="1"/>
</dbReference>
<dbReference type="GO" id="GO:0005829">
    <property type="term" value="C:cytosol"/>
    <property type="evidence" value="ECO:0007669"/>
    <property type="project" value="TreeGrafter"/>
</dbReference>
<sequence length="213" mass="24147">MVFSFFVRLIARGAEADLYEVDWFGMRAVVKLRKPKRYRDPELDKAIRSRRTLNEVRVMAKAREAGVDVPAVYFFDVERAAIVMEYIDGPTAKDLLESGKNVLGDVGSMVARLHAAGIVHGDLALTNVIYRGGVRPYFIDMGLGYFVEGSGRRAVLEFARDVNVLLRVLDTYGERGEDYKRAFWDGYSALGRLAEDVREGVRRIRASARYVER</sequence>
<dbReference type="PANTHER" id="PTHR12209">
    <property type="entry name" value="NON-SPECIFIC SERINE/THREONINE PROTEIN KINASE"/>
    <property type="match status" value="1"/>
</dbReference>
<evidence type="ECO:0000259" key="12">
    <source>
        <dbReference type="PROSITE" id="PS50011"/>
    </source>
</evidence>
<dbReference type="SUPFAM" id="SSF56112">
    <property type="entry name" value="Protein kinase-like (PK-like)"/>
    <property type="match status" value="1"/>
</dbReference>
<reference key="2">
    <citation type="submission" date="2011-03" db="EMBL/GenBank/DDBJ databases">
        <title>Complete genome sequence of the thermoacidophilic crenarchaeon Thermoproteus uzoniensis 768-20.</title>
        <authorList>
            <person name="Mardanov A.V."/>
            <person name="Gumerov V.M."/>
            <person name="Beletsky A.V."/>
            <person name="Prokofeva M.I."/>
            <person name="Bonch-Osmolovskaya E.A."/>
            <person name="Ravin N.V."/>
            <person name="Skryabin K.G."/>
        </authorList>
    </citation>
    <scope>NUCLEOTIDE SEQUENCE</scope>
    <source>
        <strain>768-20</strain>
    </source>
</reference>
<comment type="similarity">
    <text evidence="1">Belongs to the protein kinase superfamily. BUD32 family.</text>
</comment>
<dbReference type="EC" id="2.7.11.1" evidence="2"/>